<dbReference type="AlphaFoldDB" id="A0A5C6EPT1"/>
<protein>
    <submittedName>
        <fullName evidence="2">Uncharacterized protein</fullName>
    </submittedName>
</protein>
<dbReference type="Proteomes" id="UP000318288">
    <property type="component" value="Unassembled WGS sequence"/>
</dbReference>
<dbReference type="RefSeq" id="WP_146459333.1">
    <property type="nucleotide sequence ID" value="NZ_SJPW01000005.1"/>
</dbReference>
<keyword evidence="3" id="KW-1185">Reference proteome</keyword>
<feature type="region of interest" description="Disordered" evidence="1">
    <location>
        <begin position="51"/>
        <end position="70"/>
    </location>
</feature>
<evidence type="ECO:0000256" key="1">
    <source>
        <dbReference type="SAM" id="MobiDB-lite"/>
    </source>
</evidence>
<name>A0A5C6EPT1_9BACT</name>
<comment type="caution">
    <text evidence="2">The sequence shown here is derived from an EMBL/GenBank/DDBJ whole genome shotgun (WGS) entry which is preliminary data.</text>
</comment>
<reference evidence="2 3" key="1">
    <citation type="submission" date="2019-02" db="EMBL/GenBank/DDBJ databases">
        <title>Deep-cultivation of Planctomycetes and their phenomic and genomic characterization uncovers novel biology.</title>
        <authorList>
            <person name="Wiegand S."/>
            <person name="Jogler M."/>
            <person name="Boedeker C."/>
            <person name="Pinto D."/>
            <person name="Vollmers J."/>
            <person name="Rivas-Marin E."/>
            <person name="Kohn T."/>
            <person name="Peeters S.H."/>
            <person name="Heuer A."/>
            <person name="Rast P."/>
            <person name="Oberbeckmann S."/>
            <person name="Bunk B."/>
            <person name="Jeske O."/>
            <person name="Meyerdierks A."/>
            <person name="Storesund J.E."/>
            <person name="Kallscheuer N."/>
            <person name="Luecker S."/>
            <person name="Lage O.M."/>
            <person name="Pohl T."/>
            <person name="Merkel B.J."/>
            <person name="Hornburger P."/>
            <person name="Mueller R.-W."/>
            <person name="Bruemmer F."/>
            <person name="Labrenz M."/>
            <person name="Spormann A.M."/>
            <person name="Op Den Camp H."/>
            <person name="Overmann J."/>
            <person name="Amann R."/>
            <person name="Jetten M.S.M."/>
            <person name="Mascher T."/>
            <person name="Medema M.H."/>
            <person name="Devos D.P."/>
            <person name="Kaster A.-K."/>
            <person name="Ovreas L."/>
            <person name="Rohde M."/>
            <person name="Galperin M.Y."/>
            <person name="Jogler C."/>
        </authorList>
    </citation>
    <scope>NUCLEOTIDE SEQUENCE [LARGE SCALE GENOMIC DNA]</scope>
    <source>
        <strain evidence="2 3">Poly51</strain>
    </source>
</reference>
<sequence>MSNFKFGSVLVSSSVCFMTMLGCSGENKSVPQDELTAFLDLEENADLKNRQYVDPAGGAGGDVELDKESD</sequence>
<gene>
    <name evidence="2" type="ORF">Poly51_39070</name>
</gene>
<organism evidence="2 3">
    <name type="scientific">Rubripirellula tenax</name>
    <dbReference type="NCBI Taxonomy" id="2528015"/>
    <lineage>
        <taxon>Bacteria</taxon>
        <taxon>Pseudomonadati</taxon>
        <taxon>Planctomycetota</taxon>
        <taxon>Planctomycetia</taxon>
        <taxon>Pirellulales</taxon>
        <taxon>Pirellulaceae</taxon>
        <taxon>Rubripirellula</taxon>
    </lineage>
</organism>
<dbReference type="PROSITE" id="PS51257">
    <property type="entry name" value="PROKAR_LIPOPROTEIN"/>
    <property type="match status" value="1"/>
</dbReference>
<accession>A0A5C6EPT1</accession>
<evidence type="ECO:0000313" key="2">
    <source>
        <dbReference type="EMBL" id="TWU50615.1"/>
    </source>
</evidence>
<proteinExistence type="predicted"/>
<dbReference type="EMBL" id="SJPW01000005">
    <property type="protein sequence ID" value="TWU50615.1"/>
    <property type="molecule type" value="Genomic_DNA"/>
</dbReference>
<evidence type="ECO:0000313" key="3">
    <source>
        <dbReference type="Proteomes" id="UP000318288"/>
    </source>
</evidence>